<dbReference type="PANTHER" id="PTHR37079">
    <property type="entry name" value="SERINE/THREONINE-PROTEIN KINASE ATM"/>
    <property type="match status" value="1"/>
</dbReference>
<dbReference type="GO" id="GO:0005524">
    <property type="term" value="F:ATP binding"/>
    <property type="evidence" value="ECO:0007669"/>
    <property type="project" value="UniProtKB-KW"/>
</dbReference>
<proteinExistence type="inferred from homology"/>
<feature type="region of interest" description="Disordered" evidence="18">
    <location>
        <begin position="502"/>
        <end position="526"/>
    </location>
</feature>
<keyword evidence="8 16" id="KW-0547">Nucleotide-binding</keyword>
<dbReference type="InterPro" id="IPR014009">
    <property type="entry name" value="PIK_FAT"/>
</dbReference>
<dbReference type="CDD" id="cd05171">
    <property type="entry name" value="PIKKc_ATM"/>
    <property type="match status" value="1"/>
</dbReference>
<dbReference type="Pfam" id="PF11640">
    <property type="entry name" value="TAN"/>
    <property type="match status" value="1"/>
</dbReference>
<keyword evidence="13 16" id="KW-0539">Nucleus</keyword>
<dbReference type="Pfam" id="PF02260">
    <property type="entry name" value="FATC"/>
    <property type="match status" value="1"/>
</dbReference>
<dbReference type="GO" id="GO:0005634">
    <property type="term" value="C:nucleus"/>
    <property type="evidence" value="ECO:0007669"/>
    <property type="project" value="UniProtKB-SubCell"/>
</dbReference>
<dbReference type="InterPro" id="IPR003152">
    <property type="entry name" value="FATC_dom"/>
</dbReference>
<dbReference type="Gene3D" id="3.30.1010.10">
    <property type="entry name" value="Phosphatidylinositol 3-kinase Catalytic Subunit, Chain A, domain 4"/>
    <property type="match status" value="1"/>
</dbReference>
<evidence type="ECO:0000256" key="12">
    <source>
        <dbReference type="ARBA" id="ARBA00022895"/>
    </source>
</evidence>
<feature type="domain" description="FATC" evidence="21">
    <location>
        <begin position="2916"/>
        <end position="2948"/>
    </location>
</feature>
<dbReference type="InterPro" id="IPR011009">
    <property type="entry name" value="Kinase-like_dom_sf"/>
</dbReference>
<keyword evidence="23" id="KW-1185">Reference proteome</keyword>
<evidence type="ECO:0000256" key="18">
    <source>
        <dbReference type="SAM" id="MobiDB-lite"/>
    </source>
</evidence>
<dbReference type="InterPro" id="IPR018936">
    <property type="entry name" value="PI3/4_kinase_CS"/>
</dbReference>
<dbReference type="InterPro" id="IPR021668">
    <property type="entry name" value="TAN"/>
</dbReference>
<dbReference type="PANTHER" id="PTHR37079:SF4">
    <property type="entry name" value="SERINE_THREONINE-PROTEIN KINASE ATM"/>
    <property type="match status" value="1"/>
</dbReference>
<gene>
    <name evidence="22" type="ORF">CLIB1423_03S03180</name>
</gene>
<evidence type="ECO:0000256" key="2">
    <source>
        <dbReference type="ARBA" id="ARBA00004574"/>
    </source>
</evidence>
<evidence type="ECO:0000313" key="23">
    <source>
        <dbReference type="Proteomes" id="UP000837801"/>
    </source>
</evidence>
<keyword evidence="10 16" id="KW-0418">Kinase</keyword>
<protein>
    <recommendedName>
        <fullName evidence="5 16">Serine/threonine-protein kinase Tel1</fullName>
        <ecNumber evidence="4 16">2.7.11.1</ecNumber>
    </recommendedName>
</protein>
<dbReference type="PROSITE" id="PS51190">
    <property type="entry name" value="FATC"/>
    <property type="match status" value="1"/>
</dbReference>
<sequence length="2948" mass="337207">MSNIDSICIGLQSTRIKDRNDSLILLDEVLLSPSSWSSVSPKQYSYLISSIFKLIELEKKLYIRSSTKNLAIEQRSITAVNFIKKIIENSIRIKETGSSTGRSNLKFKHYQIIFNEIKSLLPIDSSTLFWPCAFELIYIINISLKQNFVSEHLGNNDWIQMVRFIVRTIETIQDGTVGGVGGGNTDENITLELFQCLGILLSADNSTSIHPLVSSNDKVYFLLLPVIYNASKRMKKEGALTVTLLKIINKLIMVLSTEDLYFVNKLILIGISLLVSFSSSKLLSLQLQMVIFLNLNGVHDYIDLSHLPKMNSIEVAGADISIRSDSDSETDEFLKDFEMENQVSMDFKVLQYSIGVLIQSFFHSLGQASFQIPSSGISLFTPFDKRKITWFNLRSIYLNNNTENSERLVVAWLLNLGLAKLMETFFKLKRNVSSSHSSSYKTTPEPSRSKRQKLDLVQQVLQDSKSVVDFVCKILNSKPVLEVQKNSLQVLVFYIQQQNEKNQKHKRSNTDSAPTTDRSVQSSSSTAEKFASSSALDIDTTILNIAFEVESEGTEIAHSKNFVIRTLLNSYDVNNNYWFLLAYQSTTEDNTILNGGLSHKYYLQLFKSVLPSINNSLNNNVSELSCNLIHILIEKPDINLNNLVDSTLIVQLDNILELSEVKGPSIISKFSFKFWYSIHKIIKKTNLHKKINIQVRIQEWALSNWDDIVHNLSESQEFVELMEFLVWLFGVDVSNSSYKCTFEIPTNRYQGPLVELYQGVDKYCMLQSFIVDHYKNDNYRMKENIANFGIESLGSISGGKTEELCLKILTYTNEYLLAENPSTTISAKFVWTLFLCLLVLGTQNAQALQSFVNPIHLKCTQLIDYFADANFDALEALPLLQIVNQANKSIIRDLFWLVVKKYNKDAFSFSPFTIKSLVEGIKSDKVVSRFSKDDGFEEDFALTVSSYSTDTIKPLNVGYNVILTFLLFLANDLKVAKYESIFLCVLDMLDSLDDDSLLKIADSLLSTNESILFDEVRPELLRRFMRILGEGPLTSHELERSELTIVVISRLLSSLVPIFDKCMDEELNKDWLDMSNWLLLCGKKRLIRTEWTLIEQSRFLISTIHISKDNEDLFFENFHFSTNNMKISLVQQLECIFNGEKSRFTSQRQMELYKKLFSNFEAPQQSITAAATFCLFFASVCRGQGSISLSIFVAAVFNLVEYARFSFFVPYIKYSIRAILCSCFDNFTPKDLFELIRIDLLRNWWSYNKGIENFPFELFDFHDFQALVELNFKEVTGFCIALEGERSFSESNLAKIAKFRTTDIQSITIDSFPLIISLAYTESGIKNEVHGVLKKLLGKLYSEQFRSRLPIIVLEILSFLEIANENSLVSMYPESTIIENLISVGESVMFEPIGTLISFRTGNEMLKSLIGKYSNNEEAFWQDERVVYFFIRRLSLKLTHSKTIKTKHFYLRRIKFVVIKSHSQQKRIKSTSLTGLLFETLCPLINDSQIGNEVCRILSLCEIDHSASSIPLLVTVLNQLIRRTAIDKNNKILRMLQWHIETSEESKRRVVLLAVIRKLQDVPFVCSRNEIEGFMNSRLEFESCRINGSLREITFLISYIFPNSNQAIDKAEDVVVSYISEIRGDSFYNLSTSSFIEWCGRYIAEFYLSGNAEVKYLSEISNDEPVIYTKKFDNLLKLALKLSTNNDIKANVEALIGVLLWKYDVSKSEVMKYVDLTEIISKYSDYLIPIDFHSCIALNSREDEMIIPIVSLKHITKLNSGKTSFEDWTMQAFLVFITEIARFTSIAPLFSNLVVKVPSFASGAMPDLICIYLGLKGDEGSADVVEILCFLLSTIKERNPGSTEEIKFSNLLIRIVLAIRLVSKQDELSFERVYSKLDFIDLFKIAALQDASTSLMLLEDKLSTGESEIDKSIETRRQDLLNSETKTLQTIYESIGDEDMINGLPIEPSLQFAINMLNKDSSNIDQVKFSSSSYDAELTLSNTEDQNNTNIIHSMMKNGFMGISKLVSWGNSNFENTEDESSYEWAWKLNCWDTPVPSSPFTENKIIYKTLKQIQDYPDKFESICNNSITEAFENRKCLPDKIDWMKSLASIVSISDLANCWHSGPNLVDNLRSFDLKTAWFEEMNDLEAIENILLSRRALLQILSSSSISSEKEEQSWLCSMSELIRYNNVTRHSDKFLQKSLNSTMLLNEISEMKFRNSDPVLQEFVKQVVKFQSACTLWSQGETTIPVTILRDINNYTHASLEIKFDLPDKLRVLTGVVNSLLVEWISASRQELPSTIMSQYINPTLEKLIPGDKNSKIYERFARFCEKQLKARSLQDKLKKISNSIESRKKEKEELKTHYNKKVVNHAERASIQRYYSKLKASYEQDVQEFEALETTKDELSDKAVQFYLQSIDSHSESVGRVHNSTSIDENVDKFFALWLEFSSKEDLNITIRDELLRLPTHKLVSWCPQLISRISNDSTEFQKSLQLLILKICRAHPYHSLYNLISLTRHDSSAKFNPTSTIAAKSIWDKLKNEPENNPILHDIESFCDHAIKLAEVKASKGRSFQLDKARGDSDFSWWLTELPPIPPPTLEIPVDLSLKYKNIPTLNKIDSKIEIATSGLSLPKIAKFILSDGSKHKMLLKHGTDDLRQDSIMEQVFEKVNQMFWNDKETRKRNLRVRTYKAVPLGPQNGVIEFVPNSMALIDVIRPYHQTRDKLKVELAREKMKKCQAESKIKRVAVYEEITIEKIQPVLRFFFLDNFTTPEKWFKSRILYTHGIASTSIVGYMLGLGDRHCNNILLDKETGEPIHIDLGVAFDQGKRLPIPETVPFRLTRDIIDGFGITGVEGTFRKSCEHSFRVLRNNKDHVLAILDVLRWDPLYSWSLSPLRKHKLQDDDNADQGYGILPPAQSHEDGSEAGRAINRVADKLIGEGLSIEATVRELIQESTSIENLAMIYCGWCPFF</sequence>
<keyword evidence="17" id="KW-0175">Coiled coil</keyword>
<evidence type="ECO:0000256" key="4">
    <source>
        <dbReference type="ARBA" id="ARBA00012513"/>
    </source>
</evidence>
<dbReference type="EC" id="2.7.11.1" evidence="4 16"/>
<evidence type="ECO:0000256" key="7">
    <source>
        <dbReference type="ARBA" id="ARBA00022679"/>
    </source>
</evidence>
<dbReference type="SMART" id="SM00146">
    <property type="entry name" value="PI3Kc"/>
    <property type="match status" value="1"/>
</dbReference>
<dbReference type="SUPFAM" id="SSF56112">
    <property type="entry name" value="Protein kinase-like (PK-like)"/>
    <property type="match status" value="1"/>
</dbReference>
<evidence type="ECO:0000256" key="9">
    <source>
        <dbReference type="ARBA" id="ARBA00022763"/>
    </source>
</evidence>
<keyword evidence="12 16" id="KW-0779">Telomere</keyword>
<dbReference type="GO" id="GO:0000781">
    <property type="term" value="C:chromosome, telomeric region"/>
    <property type="evidence" value="ECO:0007669"/>
    <property type="project" value="UniProtKB-SubCell"/>
</dbReference>
<dbReference type="InterPro" id="IPR038980">
    <property type="entry name" value="ATM_plant"/>
</dbReference>
<keyword evidence="16" id="KW-0156">Chromatin regulator</keyword>
<dbReference type="SMART" id="SM01343">
    <property type="entry name" value="FATC"/>
    <property type="match status" value="1"/>
</dbReference>
<feature type="domain" description="FAT" evidence="20">
    <location>
        <begin position="1887"/>
        <end position="2496"/>
    </location>
</feature>
<dbReference type="InterPro" id="IPR000403">
    <property type="entry name" value="PI3/4_kinase_cat_dom"/>
</dbReference>
<feature type="domain" description="PI3K/PI4K catalytic" evidence="19">
    <location>
        <begin position="2597"/>
        <end position="2915"/>
    </location>
</feature>
<dbReference type="SMART" id="SM01342">
    <property type="entry name" value="TAN"/>
    <property type="match status" value="1"/>
</dbReference>
<dbReference type="PROSITE" id="PS51189">
    <property type="entry name" value="FAT"/>
    <property type="match status" value="1"/>
</dbReference>
<evidence type="ECO:0000256" key="16">
    <source>
        <dbReference type="RuleBase" id="RU365027"/>
    </source>
</evidence>
<keyword evidence="16" id="KW-0158">Chromosome</keyword>
<feature type="compositionally biased region" description="Polar residues" evidence="18">
    <location>
        <begin position="510"/>
        <end position="521"/>
    </location>
</feature>
<evidence type="ECO:0000259" key="20">
    <source>
        <dbReference type="PROSITE" id="PS51189"/>
    </source>
</evidence>
<name>A0A9P0QLF6_9ASCO</name>
<evidence type="ECO:0000256" key="14">
    <source>
        <dbReference type="ARBA" id="ARBA00047899"/>
    </source>
</evidence>
<evidence type="ECO:0000256" key="5">
    <source>
        <dbReference type="ARBA" id="ARBA00014619"/>
    </source>
</evidence>
<comment type="subcellular location">
    <subcellularLocation>
        <location evidence="2 16">Chromosome</location>
        <location evidence="2 16">Telomere</location>
    </subcellularLocation>
    <subcellularLocation>
        <location evidence="1 16">Nucleus</location>
    </subcellularLocation>
</comment>
<comment type="function">
    <text evidence="16">Serine/threonine protein kinase which activates checkpoint signaling upon genotoxic stresses such as ionizing radiation (IR), ultraviolet light (UV), or DNA replication stalling, thereby acting as a DNA damage sensor. Recognizes the substrate consensus sequence [ST]-Q. Phosphorylates histone H2A to form H2AS128ph (gamma-H2A) at sites of DNA damage, involved in the regulation of DNA damage response mechanism. Required for the control of telomere length and genome stability.</text>
</comment>
<comment type="catalytic activity">
    <reaction evidence="15">
        <text>L-seryl-[protein] + ATP = O-phospho-L-seryl-[protein] + ADP + H(+)</text>
        <dbReference type="Rhea" id="RHEA:17989"/>
        <dbReference type="Rhea" id="RHEA-COMP:9863"/>
        <dbReference type="Rhea" id="RHEA-COMP:11604"/>
        <dbReference type="ChEBI" id="CHEBI:15378"/>
        <dbReference type="ChEBI" id="CHEBI:29999"/>
        <dbReference type="ChEBI" id="CHEBI:30616"/>
        <dbReference type="ChEBI" id="CHEBI:83421"/>
        <dbReference type="ChEBI" id="CHEBI:456216"/>
        <dbReference type="EC" id="2.7.11.1"/>
    </reaction>
</comment>
<keyword evidence="9 16" id="KW-0227">DNA damage</keyword>
<evidence type="ECO:0000259" key="19">
    <source>
        <dbReference type="PROSITE" id="PS50290"/>
    </source>
</evidence>
<dbReference type="PROSITE" id="PS00915">
    <property type="entry name" value="PI3_4_KINASE_1"/>
    <property type="match status" value="1"/>
</dbReference>
<dbReference type="InterPro" id="IPR044107">
    <property type="entry name" value="PIKKc_ATM"/>
</dbReference>
<dbReference type="GO" id="GO:0006281">
    <property type="term" value="P:DNA repair"/>
    <property type="evidence" value="ECO:0007669"/>
    <property type="project" value="InterPro"/>
</dbReference>
<evidence type="ECO:0000256" key="8">
    <source>
        <dbReference type="ARBA" id="ARBA00022741"/>
    </source>
</evidence>
<comment type="catalytic activity">
    <reaction evidence="14 16">
        <text>L-threonyl-[protein] + ATP = O-phospho-L-threonyl-[protein] + ADP + H(+)</text>
        <dbReference type="Rhea" id="RHEA:46608"/>
        <dbReference type="Rhea" id="RHEA-COMP:11060"/>
        <dbReference type="Rhea" id="RHEA-COMP:11605"/>
        <dbReference type="ChEBI" id="CHEBI:15378"/>
        <dbReference type="ChEBI" id="CHEBI:30013"/>
        <dbReference type="ChEBI" id="CHEBI:30616"/>
        <dbReference type="ChEBI" id="CHEBI:61977"/>
        <dbReference type="ChEBI" id="CHEBI:456216"/>
        <dbReference type="EC" id="2.7.11.1"/>
    </reaction>
</comment>
<dbReference type="Pfam" id="PF00454">
    <property type="entry name" value="PI3_PI4_kinase"/>
    <property type="match status" value="1"/>
</dbReference>
<evidence type="ECO:0000256" key="6">
    <source>
        <dbReference type="ARBA" id="ARBA00022527"/>
    </source>
</evidence>
<evidence type="ECO:0000313" key="22">
    <source>
        <dbReference type="EMBL" id="CAH2351301.1"/>
    </source>
</evidence>
<evidence type="ECO:0000256" key="17">
    <source>
        <dbReference type="SAM" id="Coils"/>
    </source>
</evidence>
<evidence type="ECO:0000256" key="10">
    <source>
        <dbReference type="ARBA" id="ARBA00022777"/>
    </source>
</evidence>
<keyword evidence="6 16" id="KW-0723">Serine/threonine-protein kinase</keyword>
<evidence type="ECO:0000256" key="3">
    <source>
        <dbReference type="ARBA" id="ARBA00010769"/>
    </source>
</evidence>
<reference evidence="22" key="1">
    <citation type="submission" date="2022-03" db="EMBL/GenBank/DDBJ databases">
        <authorList>
            <person name="Legras J.-L."/>
            <person name="Devillers H."/>
            <person name="Grondin C."/>
        </authorList>
    </citation>
    <scope>NUCLEOTIDE SEQUENCE</scope>
    <source>
        <strain evidence="22">CLIB 1423</strain>
    </source>
</reference>
<keyword evidence="11 16" id="KW-0067">ATP-binding</keyword>
<evidence type="ECO:0000256" key="1">
    <source>
        <dbReference type="ARBA" id="ARBA00004123"/>
    </source>
</evidence>
<feature type="coiled-coil region" evidence="17">
    <location>
        <begin position="2316"/>
        <end position="2343"/>
    </location>
</feature>
<evidence type="ECO:0000256" key="15">
    <source>
        <dbReference type="ARBA" id="ARBA00048679"/>
    </source>
</evidence>
<dbReference type="GO" id="GO:0006325">
    <property type="term" value="P:chromatin organization"/>
    <property type="evidence" value="ECO:0007669"/>
    <property type="project" value="UniProtKB-KW"/>
</dbReference>
<dbReference type="InterPro" id="IPR036940">
    <property type="entry name" value="PI3/4_kinase_cat_sf"/>
</dbReference>
<dbReference type="Proteomes" id="UP000837801">
    <property type="component" value="Unassembled WGS sequence"/>
</dbReference>
<dbReference type="PROSITE" id="PS00916">
    <property type="entry name" value="PI3_4_KINASE_2"/>
    <property type="match status" value="1"/>
</dbReference>
<comment type="caution">
    <text evidence="22">The sequence shown here is derived from an EMBL/GenBank/DDBJ whole genome shotgun (WGS) entry which is preliminary data.</text>
</comment>
<organism evidence="22 23">
    <name type="scientific">[Candida] railenensis</name>
    <dbReference type="NCBI Taxonomy" id="45579"/>
    <lineage>
        <taxon>Eukaryota</taxon>
        <taxon>Fungi</taxon>
        <taxon>Dikarya</taxon>
        <taxon>Ascomycota</taxon>
        <taxon>Saccharomycotina</taxon>
        <taxon>Pichiomycetes</taxon>
        <taxon>Debaryomycetaceae</taxon>
        <taxon>Kurtzmaniella</taxon>
    </lineage>
</organism>
<dbReference type="Gene3D" id="1.10.1070.11">
    <property type="entry name" value="Phosphatidylinositol 3-/4-kinase, catalytic domain"/>
    <property type="match status" value="1"/>
</dbReference>
<evidence type="ECO:0000259" key="21">
    <source>
        <dbReference type="PROSITE" id="PS51190"/>
    </source>
</evidence>
<dbReference type="EMBL" id="CAKXYY010000003">
    <property type="protein sequence ID" value="CAH2351301.1"/>
    <property type="molecule type" value="Genomic_DNA"/>
</dbReference>
<dbReference type="GO" id="GO:0035556">
    <property type="term" value="P:intracellular signal transduction"/>
    <property type="evidence" value="ECO:0007669"/>
    <property type="project" value="UniProtKB-ARBA"/>
</dbReference>
<evidence type="ECO:0000256" key="11">
    <source>
        <dbReference type="ARBA" id="ARBA00022840"/>
    </source>
</evidence>
<comment type="similarity">
    <text evidence="3 16">Belongs to the PI3/PI4-kinase family. ATM subfamily.</text>
</comment>
<dbReference type="GO" id="GO:0004674">
    <property type="term" value="F:protein serine/threonine kinase activity"/>
    <property type="evidence" value="ECO:0007669"/>
    <property type="project" value="UniProtKB-KW"/>
</dbReference>
<accession>A0A9P0QLF6</accession>
<dbReference type="OrthoDB" id="381190at2759"/>
<evidence type="ECO:0000256" key="13">
    <source>
        <dbReference type="ARBA" id="ARBA00023242"/>
    </source>
</evidence>
<keyword evidence="7 16" id="KW-0808">Transferase</keyword>
<dbReference type="PROSITE" id="PS50290">
    <property type="entry name" value="PI3_4_KINASE_3"/>
    <property type="match status" value="1"/>
</dbReference>